<comment type="similarity">
    <text evidence="6">Belongs to the ABC-4 integral membrane protein family.</text>
</comment>
<keyword evidence="2" id="KW-1003">Cell membrane</keyword>
<feature type="transmembrane region" description="Helical" evidence="7">
    <location>
        <begin position="273"/>
        <end position="301"/>
    </location>
</feature>
<dbReference type="GO" id="GO:0022857">
    <property type="term" value="F:transmembrane transporter activity"/>
    <property type="evidence" value="ECO:0007669"/>
    <property type="project" value="TreeGrafter"/>
</dbReference>
<feature type="transmembrane region" description="Helical" evidence="7">
    <location>
        <begin position="419"/>
        <end position="438"/>
    </location>
</feature>
<gene>
    <name evidence="9" type="ORF">DN051_02930</name>
</gene>
<evidence type="ECO:0000256" key="1">
    <source>
        <dbReference type="ARBA" id="ARBA00004651"/>
    </source>
</evidence>
<dbReference type="PANTHER" id="PTHR30572">
    <property type="entry name" value="MEMBRANE COMPONENT OF TRANSPORTER-RELATED"/>
    <property type="match status" value="1"/>
</dbReference>
<evidence type="ECO:0000256" key="7">
    <source>
        <dbReference type="SAM" id="Phobius"/>
    </source>
</evidence>
<keyword evidence="4 7" id="KW-1133">Transmembrane helix</keyword>
<keyword evidence="10" id="KW-1185">Reference proteome</keyword>
<feature type="domain" description="ABC3 transporter permease C-terminal" evidence="8">
    <location>
        <begin position="282"/>
        <end position="398"/>
    </location>
</feature>
<evidence type="ECO:0000256" key="4">
    <source>
        <dbReference type="ARBA" id="ARBA00022989"/>
    </source>
</evidence>
<feature type="transmembrane region" description="Helical" evidence="7">
    <location>
        <begin position="328"/>
        <end position="350"/>
    </location>
</feature>
<organism evidence="9 10">
    <name type="scientific">Streptomyces cadmiisoli</name>
    <dbReference type="NCBI Taxonomy" id="2184053"/>
    <lineage>
        <taxon>Bacteria</taxon>
        <taxon>Bacillati</taxon>
        <taxon>Actinomycetota</taxon>
        <taxon>Actinomycetes</taxon>
        <taxon>Kitasatosporales</taxon>
        <taxon>Streptomycetaceae</taxon>
        <taxon>Streptomyces</taxon>
        <taxon>Streptomyces aurantiacus group</taxon>
    </lineage>
</organism>
<feature type="domain" description="ABC3 transporter permease C-terminal" evidence="8">
    <location>
        <begin position="733"/>
        <end position="848"/>
    </location>
</feature>
<dbReference type="EMBL" id="CP030073">
    <property type="protein sequence ID" value="AWW35737.1"/>
    <property type="molecule type" value="Genomic_DNA"/>
</dbReference>
<dbReference type="InterPro" id="IPR050250">
    <property type="entry name" value="Macrolide_Exporter_MacB"/>
</dbReference>
<dbReference type="KEGG" id="scad:DN051_02930"/>
<dbReference type="RefSeq" id="WP_112437882.1">
    <property type="nucleotide sequence ID" value="NZ_CP030073.1"/>
</dbReference>
<name>A0A2Z4ISJ4_9ACTN</name>
<dbReference type="AlphaFoldDB" id="A0A2Z4ISJ4"/>
<dbReference type="Pfam" id="PF02687">
    <property type="entry name" value="FtsX"/>
    <property type="match status" value="2"/>
</dbReference>
<feature type="transmembrane region" description="Helical" evidence="7">
    <location>
        <begin position="500"/>
        <end position="521"/>
    </location>
</feature>
<dbReference type="GO" id="GO:0005886">
    <property type="term" value="C:plasma membrane"/>
    <property type="evidence" value="ECO:0007669"/>
    <property type="project" value="UniProtKB-SubCell"/>
</dbReference>
<feature type="transmembrane region" description="Helical" evidence="7">
    <location>
        <begin position="444"/>
        <end position="468"/>
    </location>
</feature>
<evidence type="ECO:0000313" key="9">
    <source>
        <dbReference type="EMBL" id="AWW35737.1"/>
    </source>
</evidence>
<feature type="transmembrane region" description="Helical" evidence="7">
    <location>
        <begin position="783"/>
        <end position="807"/>
    </location>
</feature>
<comment type="subcellular location">
    <subcellularLocation>
        <location evidence="1">Cell membrane</location>
        <topology evidence="1">Multi-pass membrane protein</topology>
    </subcellularLocation>
</comment>
<proteinExistence type="inferred from homology"/>
<evidence type="ECO:0000256" key="6">
    <source>
        <dbReference type="ARBA" id="ARBA00038076"/>
    </source>
</evidence>
<evidence type="ECO:0000259" key="8">
    <source>
        <dbReference type="Pfam" id="PF02687"/>
    </source>
</evidence>
<keyword evidence="3 7" id="KW-0812">Transmembrane</keyword>
<accession>A0A2Z4ISJ4</accession>
<feature type="transmembrane region" description="Helical" evidence="7">
    <location>
        <begin position="819"/>
        <end position="838"/>
    </location>
</feature>
<reference evidence="9 10" key="1">
    <citation type="journal article" date="2019" name="Int. J. Syst. Evol. Microbiol.">
        <title>Streptomyces cadmiisoli sp. nov., a novel actinomycete isolated from cadmium-contaminated soil.</title>
        <authorList>
            <person name="Li K."/>
            <person name="Tang X."/>
            <person name="Zhao J."/>
            <person name="Guo Y."/>
            <person name="Tang Y."/>
            <person name="Gao J."/>
        </authorList>
    </citation>
    <scope>NUCLEOTIDE SEQUENCE [LARGE SCALE GENOMIC DNA]</scope>
    <source>
        <strain evidence="9 10">ZFG47</strain>
    </source>
</reference>
<keyword evidence="5 7" id="KW-0472">Membrane</keyword>
<sequence>MLGLALTTLRARKGGFVGTFVALLLGSAVLSVCGILVESGLRSSQPPERYAAADVVVAGHQEARTSSRAERGKTPVPQPLVERVPVPTDVVEHLAAVEGVDTVVTDTGIPARVIGADGAVLSGANGEPPTGHNWSSTRMGPYRLVAGRAPAGDHQVVLDAGLAARAGVTAGDTVALMTGSRPERFRVAGVITLAGNETPRRSVVFFTDKLVERLAERAGSADALGVLAAPGTDTERLADAVVDALGERDLAVRTGDSRGEAEFLDVASTGSTLVLLASAVAGNVLLVMVLVVAGTVSLSVAHRRRETALLRAVGATPRQVRRMVAAETLLVALLGGALGWPLGIAMIRWIRDRLAGHGFVPPDFEPVIGPLPALGAVATAVLTAHTAALVAARRANRIRPTEALGDAAMERTGLGRGRLITGSVLVVGAAGIFVAGLANGGDFTVLVGLANSLVLVVVIAAAVLGPLLSRLSMGLLGPLLSAFGVTGQLAAANSAARPRLLAAAATPLVLAVSFAATVVFAQTTAQHAAQKQLRDGMSADHVLTAAGGLAPDVVRDVRRLHHVSAATAVVKSTVVASPGAGDGHELVSLSVQGVDPKHLTGTMDLKPYKGDMKRLDRTTVALSTVASSWLGRGPGDTVRLRLGDGTPISPTVVAVYERGTGFADVTVDHDLLLAHTTSRWDTSVLVRAAPGTNGVAAALSEVARHYPGTVVQDRLDVGDQMRRQQANAWVNYLLAGLILLYAGVTVANTQAMNTSTRRREFGLLRLGGTTRTQVMRMMRWESLAVVLTGVGLGTLASVPALVLVSLALTGSVWPTVPPLAYLAIAGGVAALAVVAALVPARLLLRTSPVEAVGARE</sequence>
<evidence type="ECO:0000256" key="5">
    <source>
        <dbReference type="ARBA" id="ARBA00023136"/>
    </source>
</evidence>
<dbReference type="PANTHER" id="PTHR30572:SF4">
    <property type="entry name" value="ABC TRANSPORTER PERMEASE YTRF"/>
    <property type="match status" value="1"/>
</dbReference>
<protein>
    <submittedName>
        <fullName evidence="9">ABC transporter permease</fullName>
    </submittedName>
</protein>
<dbReference type="Proteomes" id="UP000249616">
    <property type="component" value="Chromosome"/>
</dbReference>
<evidence type="ECO:0000256" key="2">
    <source>
        <dbReference type="ARBA" id="ARBA00022475"/>
    </source>
</evidence>
<evidence type="ECO:0000313" key="10">
    <source>
        <dbReference type="Proteomes" id="UP000249616"/>
    </source>
</evidence>
<evidence type="ECO:0000256" key="3">
    <source>
        <dbReference type="ARBA" id="ARBA00022692"/>
    </source>
</evidence>
<feature type="transmembrane region" description="Helical" evidence="7">
    <location>
        <begin position="370"/>
        <end position="392"/>
    </location>
</feature>
<feature type="transmembrane region" description="Helical" evidence="7">
    <location>
        <begin position="729"/>
        <end position="749"/>
    </location>
</feature>
<dbReference type="InterPro" id="IPR003838">
    <property type="entry name" value="ABC3_permease_C"/>
</dbReference>